<evidence type="ECO:0000256" key="4">
    <source>
        <dbReference type="ARBA" id="ARBA00022692"/>
    </source>
</evidence>
<keyword evidence="8" id="KW-0282">Flagellum</keyword>
<feature type="transmembrane region" description="Helical" evidence="7">
    <location>
        <begin position="99"/>
        <end position="123"/>
    </location>
</feature>
<evidence type="ECO:0000256" key="6">
    <source>
        <dbReference type="ARBA" id="ARBA00023136"/>
    </source>
</evidence>
<evidence type="ECO:0000313" key="8">
    <source>
        <dbReference type="EMBL" id="SIO32064.1"/>
    </source>
</evidence>
<keyword evidence="8" id="KW-0966">Cell projection</keyword>
<name>A0A1N6IJ54_9RHOB</name>
<dbReference type="PRINTS" id="PR00953">
    <property type="entry name" value="TYPE3IMRPROT"/>
</dbReference>
<feature type="transmembrane region" description="Helical" evidence="7">
    <location>
        <begin position="30"/>
        <end position="49"/>
    </location>
</feature>
<gene>
    <name evidence="8" type="ORF">SAMN05444002_3961</name>
</gene>
<dbReference type="Proteomes" id="UP000184932">
    <property type="component" value="Unassembled WGS sequence"/>
</dbReference>
<reference evidence="9" key="1">
    <citation type="submission" date="2016-11" db="EMBL/GenBank/DDBJ databases">
        <authorList>
            <person name="Varghese N."/>
            <person name="Submissions S."/>
        </authorList>
    </citation>
    <scope>NUCLEOTIDE SEQUENCE [LARGE SCALE GENOMIC DNA]</scope>
    <source>
        <strain evidence="9">DSM 29440</strain>
    </source>
</reference>
<keyword evidence="3" id="KW-1003">Cell membrane</keyword>
<dbReference type="PANTHER" id="PTHR30065:SF1">
    <property type="entry name" value="SURFACE PRESENTATION OF ANTIGENS PROTEIN SPAR"/>
    <property type="match status" value="1"/>
</dbReference>
<dbReference type="Pfam" id="PF01311">
    <property type="entry name" value="Bac_export_1"/>
    <property type="match status" value="1"/>
</dbReference>
<feature type="transmembrane region" description="Helical" evidence="7">
    <location>
        <begin position="191"/>
        <end position="218"/>
    </location>
</feature>
<dbReference type="STRING" id="1217970.SAMN05444002_3961"/>
<dbReference type="EMBL" id="FSRL01000002">
    <property type="protein sequence ID" value="SIO32064.1"/>
    <property type="molecule type" value="Genomic_DNA"/>
</dbReference>
<feature type="transmembrane region" description="Helical" evidence="7">
    <location>
        <begin position="144"/>
        <end position="171"/>
    </location>
</feature>
<feature type="transmembrane region" description="Helical" evidence="7">
    <location>
        <begin position="61"/>
        <end position="79"/>
    </location>
</feature>
<evidence type="ECO:0000256" key="3">
    <source>
        <dbReference type="ARBA" id="ARBA00022475"/>
    </source>
</evidence>
<keyword evidence="4 7" id="KW-0812">Transmembrane</keyword>
<evidence type="ECO:0000256" key="2">
    <source>
        <dbReference type="ARBA" id="ARBA00009772"/>
    </source>
</evidence>
<organism evidence="8 9">
    <name type="scientific">Vannielia litorea</name>
    <dbReference type="NCBI Taxonomy" id="1217970"/>
    <lineage>
        <taxon>Bacteria</taxon>
        <taxon>Pseudomonadati</taxon>
        <taxon>Pseudomonadota</taxon>
        <taxon>Alphaproteobacteria</taxon>
        <taxon>Rhodobacterales</taxon>
        <taxon>Paracoccaceae</taxon>
        <taxon>Vannielia</taxon>
    </lineage>
</organism>
<feature type="transmembrane region" description="Helical" evidence="7">
    <location>
        <begin position="230"/>
        <end position="251"/>
    </location>
</feature>
<comment type="subcellular location">
    <subcellularLocation>
        <location evidence="1">Cell membrane</location>
        <topology evidence="1">Multi-pass membrane protein</topology>
    </subcellularLocation>
</comment>
<dbReference type="PANTHER" id="PTHR30065">
    <property type="entry name" value="FLAGELLAR BIOSYNTHETIC PROTEIN FLIR"/>
    <property type="match status" value="1"/>
</dbReference>
<accession>A0A1N6IJ54</accession>
<dbReference type="InterPro" id="IPR002010">
    <property type="entry name" value="T3SS_IM_R"/>
</dbReference>
<evidence type="ECO:0000256" key="5">
    <source>
        <dbReference type="ARBA" id="ARBA00022989"/>
    </source>
</evidence>
<evidence type="ECO:0000256" key="7">
    <source>
        <dbReference type="SAM" id="Phobius"/>
    </source>
</evidence>
<dbReference type="AlphaFoldDB" id="A0A1N6IJ54"/>
<evidence type="ECO:0000256" key="1">
    <source>
        <dbReference type="ARBA" id="ARBA00004651"/>
    </source>
</evidence>
<keyword evidence="8" id="KW-0969">Cilium</keyword>
<protein>
    <submittedName>
        <fullName evidence="8">Flagellar biosynthetic protein FliR</fullName>
    </submittedName>
</protein>
<keyword evidence="9" id="KW-1185">Reference proteome</keyword>
<keyword evidence="6 7" id="KW-0472">Membrane</keyword>
<comment type="similarity">
    <text evidence="2">Belongs to the FliR/MopE/SpaR family.</text>
</comment>
<keyword evidence="5 7" id="KW-1133">Transmembrane helix</keyword>
<dbReference type="GO" id="GO:0006605">
    <property type="term" value="P:protein targeting"/>
    <property type="evidence" value="ECO:0007669"/>
    <property type="project" value="InterPro"/>
</dbReference>
<sequence>MPVRPCSASSPHDRARVMESLAELLGLSQAALLAGFTVFLRVGAAMAMLPAFGEQGVPARIRLGAAIAFTAIVAPMVAVPPAASLTEIALSLTLLSETAIGLAFGFGLRLFVYVLQIAGSMAAQSTSLAQIFGASPDVDPQPAIGHLLVVSGLALAALSGLHLQVALAFVASYDVLPVGAVIGAAEAMDWGVARISAAFGLAFSLASPFIIAALIYNIALGVINRAMPQLMVAFVGAPAITAGGLILLFFATPWLLALWRDALQAYLALPFGG</sequence>
<evidence type="ECO:0000313" key="9">
    <source>
        <dbReference type="Proteomes" id="UP000184932"/>
    </source>
</evidence>
<proteinExistence type="inferred from homology"/>
<dbReference type="GO" id="GO:0005886">
    <property type="term" value="C:plasma membrane"/>
    <property type="evidence" value="ECO:0007669"/>
    <property type="project" value="UniProtKB-SubCell"/>
</dbReference>